<gene>
    <name evidence="1" type="ORF">OPV22_035205</name>
</gene>
<keyword evidence="2" id="KW-1185">Reference proteome</keyword>
<sequence length="200" mass="22356">MEQKNPILVLKLREEDGSNKTKRIVLALKLMRLEFQDKDSKMEQDLLLKKESRQVLLLQAEWEIQFMFERIEASKGGLTASKGQAHSRTTGTKQVKKLVKQGINQGQKQSDEVSRHCPAPPRAGKCSVGVHLYKSSSGARKERKGQLLRLCLRLLLGTLSALEMHFVLEGSGSIADSPDGSVDERELSPGFHSYLLGFIL</sequence>
<dbReference type="AlphaFoldDB" id="A0AAX5KCN4"/>
<evidence type="ECO:0000313" key="1">
    <source>
        <dbReference type="EMBL" id="KAJ8454760.1"/>
    </source>
</evidence>
<organism evidence="1 2">
    <name type="scientific">Ensete ventricosum</name>
    <name type="common">Abyssinian banana</name>
    <name type="synonym">Musa ensete</name>
    <dbReference type="NCBI Taxonomy" id="4639"/>
    <lineage>
        <taxon>Eukaryota</taxon>
        <taxon>Viridiplantae</taxon>
        <taxon>Streptophyta</taxon>
        <taxon>Embryophyta</taxon>
        <taxon>Tracheophyta</taxon>
        <taxon>Spermatophyta</taxon>
        <taxon>Magnoliopsida</taxon>
        <taxon>Liliopsida</taxon>
        <taxon>Zingiberales</taxon>
        <taxon>Musaceae</taxon>
        <taxon>Ensete</taxon>
    </lineage>
</organism>
<proteinExistence type="predicted"/>
<evidence type="ECO:0000313" key="2">
    <source>
        <dbReference type="Proteomes" id="UP001222027"/>
    </source>
</evidence>
<protein>
    <recommendedName>
        <fullName evidence="3">No apical meristem-associated C-terminal domain-containing protein</fullName>
    </recommendedName>
</protein>
<accession>A0AAX5KCN4</accession>
<reference evidence="1 2" key="1">
    <citation type="submission" date="2022-12" db="EMBL/GenBank/DDBJ databases">
        <title>Chromosome-scale assembly of the Ensete ventricosum genome.</title>
        <authorList>
            <person name="Dussert Y."/>
            <person name="Stocks J."/>
            <person name="Wendawek A."/>
            <person name="Woldeyes F."/>
            <person name="Nichols R.A."/>
            <person name="Borrell J.S."/>
        </authorList>
    </citation>
    <scope>NUCLEOTIDE SEQUENCE [LARGE SCALE GENOMIC DNA]</scope>
    <source>
        <strain evidence="2">cv. Maze</strain>
        <tissue evidence="1">Seeds</tissue>
    </source>
</reference>
<dbReference type="Proteomes" id="UP001222027">
    <property type="component" value="Unassembled WGS sequence"/>
</dbReference>
<name>A0AAX5KCN4_ENSVE</name>
<comment type="caution">
    <text evidence="1">The sequence shown here is derived from an EMBL/GenBank/DDBJ whole genome shotgun (WGS) entry which is preliminary data.</text>
</comment>
<evidence type="ECO:0008006" key="3">
    <source>
        <dbReference type="Google" id="ProtNLM"/>
    </source>
</evidence>
<dbReference type="EMBL" id="JAQQAF010000227">
    <property type="protein sequence ID" value="KAJ8454760.1"/>
    <property type="molecule type" value="Genomic_DNA"/>
</dbReference>